<proteinExistence type="predicted"/>
<dbReference type="EMBL" id="VSSQ01081424">
    <property type="protein sequence ID" value="MPN30342.1"/>
    <property type="molecule type" value="Genomic_DNA"/>
</dbReference>
<evidence type="ECO:0000313" key="1">
    <source>
        <dbReference type="EMBL" id="MPN30342.1"/>
    </source>
</evidence>
<gene>
    <name evidence="1" type="ORF">SDC9_177813</name>
</gene>
<name>A0A645GWC8_9ZZZZ</name>
<comment type="caution">
    <text evidence="1">The sequence shown here is derived from an EMBL/GenBank/DDBJ whole genome shotgun (WGS) entry which is preliminary data.</text>
</comment>
<organism evidence="1">
    <name type="scientific">bioreactor metagenome</name>
    <dbReference type="NCBI Taxonomy" id="1076179"/>
    <lineage>
        <taxon>unclassified sequences</taxon>
        <taxon>metagenomes</taxon>
        <taxon>ecological metagenomes</taxon>
    </lineage>
</organism>
<dbReference type="AlphaFoldDB" id="A0A645GWC8"/>
<reference evidence="1" key="1">
    <citation type="submission" date="2019-08" db="EMBL/GenBank/DDBJ databases">
        <authorList>
            <person name="Kucharzyk K."/>
            <person name="Murdoch R.W."/>
            <person name="Higgins S."/>
            <person name="Loffler F."/>
        </authorList>
    </citation>
    <scope>NUCLEOTIDE SEQUENCE</scope>
</reference>
<protein>
    <submittedName>
        <fullName evidence="1">Uncharacterized protein</fullName>
    </submittedName>
</protein>
<sequence length="64" mass="7485">MVVQVKNWDEQIRAAEQRIKETTGKKNINTITVRHEHGFIVMELESFFELPKSQQNKILKLGGF</sequence>
<accession>A0A645GWC8</accession>